<keyword evidence="2" id="KW-0732">Signal</keyword>
<evidence type="ECO:0000313" key="4">
    <source>
        <dbReference type="Proteomes" id="UP000799440"/>
    </source>
</evidence>
<dbReference type="Proteomes" id="UP000799440">
    <property type="component" value="Unassembled WGS sequence"/>
</dbReference>
<gene>
    <name evidence="3" type="ORF">M011DRAFT_476486</name>
</gene>
<keyword evidence="1" id="KW-0812">Transmembrane</keyword>
<evidence type="ECO:0000313" key="3">
    <source>
        <dbReference type="EMBL" id="KAF2748480.1"/>
    </source>
</evidence>
<dbReference type="OrthoDB" id="3783580at2759"/>
<keyword evidence="1" id="KW-0472">Membrane</keyword>
<name>A0A6A6VFX7_9PLEO</name>
<evidence type="ECO:0008006" key="5">
    <source>
        <dbReference type="Google" id="ProtNLM"/>
    </source>
</evidence>
<protein>
    <recommendedName>
        <fullName evidence="5">Extracellular membrane protein CFEM domain-containing protein</fullName>
    </recommendedName>
</protein>
<keyword evidence="1" id="KW-1133">Transmembrane helix</keyword>
<evidence type="ECO:0000256" key="2">
    <source>
        <dbReference type="SAM" id="SignalP"/>
    </source>
</evidence>
<dbReference type="AlphaFoldDB" id="A0A6A6VFX7"/>
<proteinExistence type="predicted"/>
<keyword evidence="4" id="KW-1185">Reference proteome</keyword>
<evidence type="ECO:0000256" key="1">
    <source>
        <dbReference type="SAM" id="Phobius"/>
    </source>
</evidence>
<accession>A0A6A6VFX7</accession>
<organism evidence="3 4">
    <name type="scientific">Sporormia fimetaria CBS 119925</name>
    <dbReference type="NCBI Taxonomy" id="1340428"/>
    <lineage>
        <taxon>Eukaryota</taxon>
        <taxon>Fungi</taxon>
        <taxon>Dikarya</taxon>
        <taxon>Ascomycota</taxon>
        <taxon>Pezizomycotina</taxon>
        <taxon>Dothideomycetes</taxon>
        <taxon>Pleosporomycetidae</taxon>
        <taxon>Pleosporales</taxon>
        <taxon>Sporormiaceae</taxon>
        <taxon>Sporormia</taxon>
    </lineage>
</organism>
<dbReference type="EMBL" id="MU006569">
    <property type="protein sequence ID" value="KAF2748480.1"/>
    <property type="molecule type" value="Genomic_DNA"/>
</dbReference>
<feature type="chain" id="PRO_5025343554" description="Extracellular membrane protein CFEM domain-containing protein" evidence="2">
    <location>
        <begin position="22"/>
        <end position="236"/>
    </location>
</feature>
<reference evidence="3" key="1">
    <citation type="journal article" date="2020" name="Stud. Mycol.">
        <title>101 Dothideomycetes genomes: a test case for predicting lifestyles and emergence of pathogens.</title>
        <authorList>
            <person name="Haridas S."/>
            <person name="Albert R."/>
            <person name="Binder M."/>
            <person name="Bloem J."/>
            <person name="Labutti K."/>
            <person name="Salamov A."/>
            <person name="Andreopoulos B."/>
            <person name="Baker S."/>
            <person name="Barry K."/>
            <person name="Bills G."/>
            <person name="Bluhm B."/>
            <person name="Cannon C."/>
            <person name="Castanera R."/>
            <person name="Culley D."/>
            <person name="Daum C."/>
            <person name="Ezra D."/>
            <person name="Gonzalez J."/>
            <person name="Henrissat B."/>
            <person name="Kuo A."/>
            <person name="Liang C."/>
            <person name="Lipzen A."/>
            <person name="Lutzoni F."/>
            <person name="Magnuson J."/>
            <person name="Mondo S."/>
            <person name="Nolan M."/>
            <person name="Ohm R."/>
            <person name="Pangilinan J."/>
            <person name="Park H.-J."/>
            <person name="Ramirez L."/>
            <person name="Alfaro M."/>
            <person name="Sun H."/>
            <person name="Tritt A."/>
            <person name="Yoshinaga Y."/>
            <person name="Zwiers L.-H."/>
            <person name="Turgeon B."/>
            <person name="Goodwin S."/>
            <person name="Spatafora J."/>
            <person name="Crous P."/>
            <person name="Grigoriev I."/>
        </authorList>
    </citation>
    <scope>NUCLEOTIDE SEQUENCE</scope>
    <source>
        <strain evidence="3">CBS 119925</strain>
    </source>
</reference>
<feature type="signal peptide" evidence="2">
    <location>
        <begin position="1"/>
        <end position="21"/>
    </location>
</feature>
<feature type="transmembrane region" description="Helical" evidence="1">
    <location>
        <begin position="188"/>
        <end position="210"/>
    </location>
</feature>
<sequence length="236" mass="24373">MLRFRQLLFATLLVAAAAAQGDNFITMSPSIRSETAYSLLPNCINQCVWDIGGGDTEDIGGDLAAHLSCSRPFVNGCYCRGASAASAYEFLTSCFSYLCTTPAASDIDSGISVYTSYCSKALGVAYTPNATPQPASGGGVSTMETASATGSLGVVASRTGSTAPIQTSPAEDANNSHGDDKVAGLSKAAFIGIVISATCSVLGLAFGVGFKVWKHKKQARLAQEQQPTSHYSQAKA</sequence>